<dbReference type="SUPFAM" id="SSF50965">
    <property type="entry name" value="Galactose oxidase, central domain"/>
    <property type="match status" value="1"/>
</dbReference>
<accession>A0AAD3CVL6</accession>
<feature type="region of interest" description="Disordered" evidence="1">
    <location>
        <begin position="490"/>
        <end position="539"/>
    </location>
</feature>
<dbReference type="EMBL" id="BLLK01000045">
    <property type="protein sequence ID" value="GFH51404.1"/>
    <property type="molecule type" value="Genomic_DNA"/>
</dbReference>
<feature type="chain" id="PRO_5042288736" evidence="3">
    <location>
        <begin position="18"/>
        <end position="539"/>
    </location>
</feature>
<evidence type="ECO:0000256" key="2">
    <source>
        <dbReference type="SAM" id="Phobius"/>
    </source>
</evidence>
<dbReference type="PANTHER" id="PTHR36220:SF1">
    <property type="entry name" value="GAMMA TUBULIN COMPLEX COMPONENT C-TERMINAL DOMAIN-CONTAINING PROTEIN"/>
    <property type="match status" value="1"/>
</dbReference>
<gene>
    <name evidence="4" type="ORF">CTEN210_07880</name>
</gene>
<keyword evidence="3" id="KW-0732">Signal</keyword>
<keyword evidence="2" id="KW-0472">Membrane</keyword>
<keyword evidence="5" id="KW-1185">Reference proteome</keyword>
<dbReference type="InterPro" id="IPR028994">
    <property type="entry name" value="Integrin_alpha_N"/>
</dbReference>
<dbReference type="PANTHER" id="PTHR36220">
    <property type="entry name" value="UNNAMED PRODUCT"/>
    <property type="match status" value="1"/>
</dbReference>
<feature type="signal peptide" evidence="3">
    <location>
        <begin position="1"/>
        <end position="17"/>
    </location>
</feature>
<evidence type="ECO:0000313" key="5">
    <source>
        <dbReference type="Proteomes" id="UP001054902"/>
    </source>
</evidence>
<name>A0AAD3CVL6_9STRA</name>
<sequence length="539" mass="57083">MNFTILLHLLCLSLTSAFQWYPLGNWIEEEGTPDLAGTAVANSLDGSIIAVSAPHYRPDEGPGSAGKRLGRVVVYKFDDTRDAWDKWGKPLIGLDGESLGSSLGMSEDGRSIIVGSIAKNENGDEKAGKVQVFVLDTATGEPEWIQKGQTLYGKTAHDLFGFDVDIRDGGEVIAIGAPGQDVGGLEEAGTVSIYKWISADGKWTIVKRSDNNRDVLQGTEARGHFGASVSLSQVGVLAVGEPDANDGGKVSMIRYDATNATWVEYGLIQNITGFEKKPGDKFGHSVSVSFDGSKVAIGTPLHTQNQNSGKKHAGAITVHKHNSANGVWEPMGSAIYGSKAGDQSGYSVHLSDSGEELAFGSPFSGLNGQESGHISVYFYGSADSIDPDWGIMDAEIDGKSSFNNLGMSVAISGNGEQVMGGAPTEGYATVYMLAETAPPTMAPTPGPKSNSKMHPLRVIFYILFLSFLVFGVYKAIQFLVRKRQTSSFQAAPPSDLEMTPHGDASPAPPSPIAANGISLVNGVSPPQSPLPEEEAREIL</sequence>
<dbReference type="Gene3D" id="2.130.10.130">
    <property type="entry name" value="Integrin alpha, N-terminal"/>
    <property type="match status" value="2"/>
</dbReference>
<evidence type="ECO:0000313" key="4">
    <source>
        <dbReference type="EMBL" id="GFH51404.1"/>
    </source>
</evidence>
<feature type="transmembrane region" description="Helical" evidence="2">
    <location>
        <begin position="458"/>
        <end position="476"/>
    </location>
</feature>
<protein>
    <submittedName>
        <fullName evidence="4">Uncharacterized protein</fullName>
    </submittedName>
</protein>
<comment type="caution">
    <text evidence="4">The sequence shown here is derived from an EMBL/GenBank/DDBJ whole genome shotgun (WGS) entry which is preliminary data.</text>
</comment>
<keyword evidence="2" id="KW-0812">Transmembrane</keyword>
<proteinExistence type="predicted"/>
<keyword evidence="2" id="KW-1133">Transmembrane helix</keyword>
<evidence type="ECO:0000256" key="3">
    <source>
        <dbReference type="SAM" id="SignalP"/>
    </source>
</evidence>
<dbReference type="InterPro" id="IPR011043">
    <property type="entry name" value="Gal_Oxase/kelch_b-propeller"/>
</dbReference>
<dbReference type="Proteomes" id="UP001054902">
    <property type="component" value="Unassembled WGS sequence"/>
</dbReference>
<evidence type="ECO:0000256" key="1">
    <source>
        <dbReference type="SAM" id="MobiDB-lite"/>
    </source>
</evidence>
<reference evidence="4 5" key="1">
    <citation type="journal article" date="2021" name="Sci. Rep.">
        <title>The genome of the diatom Chaetoceros tenuissimus carries an ancient integrated fragment of an extant virus.</title>
        <authorList>
            <person name="Hongo Y."/>
            <person name="Kimura K."/>
            <person name="Takaki Y."/>
            <person name="Yoshida Y."/>
            <person name="Baba S."/>
            <person name="Kobayashi G."/>
            <person name="Nagasaki K."/>
            <person name="Hano T."/>
            <person name="Tomaru Y."/>
        </authorList>
    </citation>
    <scope>NUCLEOTIDE SEQUENCE [LARGE SCALE GENOMIC DNA]</scope>
    <source>
        <strain evidence="4 5">NIES-3715</strain>
    </source>
</reference>
<organism evidence="4 5">
    <name type="scientific">Chaetoceros tenuissimus</name>
    <dbReference type="NCBI Taxonomy" id="426638"/>
    <lineage>
        <taxon>Eukaryota</taxon>
        <taxon>Sar</taxon>
        <taxon>Stramenopiles</taxon>
        <taxon>Ochrophyta</taxon>
        <taxon>Bacillariophyta</taxon>
        <taxon>Coscinodiscophyceae</taxon>
        <taxon>Chaetocerotophycidae</taxon>
        <taxon>Chaetocerotales</taxon>
        <taxon>Chaetocerotaceae</taxon>
        <taxon>Chaetoceros</taxon>
    </lineage>
</organism>
<dbReference type="AlphaFoldDB" id="A0AAD3CVL6"/>